<feature type="domain" description="AAA-ATPase-like" evidence="1">
    <location>
        <begin position="7"/>
        <end position="206"/>
    </location>
</feature>
<dbReference type="EMBL" id="QRVA01000002">
    <property type="protein sequence ID" value="RGS19475.1"/>
    <property type="molecule type" value="Genomic_DNA"/>
</dbReference>
<dbReference type="InterPro" id="IPR027417">
    <property type="entry name" value="P-loop_NTPase"/>
</dbReference>
<dbReference type="PANTHER" id="PTHR34825">
    <property type="entry name" value="CONSERVED PROTEIN, WITH A WEAK D-GALACTARATE DEHYDRATASE/ALTRONATE HYDROLASE DOMAIN"/>
    <property type="match status" value="1"/>
</dbReference>
<sequence>MASKRYPLGIQTFSEIVKGNYFYADKTAIVYQLAHYAKFHFLSRPRRFGKSLFVSTLKAYFEGKKELFKGLAIEQMEKEWTVYPVIHLDLSCGKYYSLENTYSILNGILEVEEKKYGLKVNPIDEKSFGGRLKNILLAAAAQTGKQVVVLIDEYDAPMHDSVSDEDLQKTIRNIMRDFFSPLKQQEGNIRFVFITGISKFSQLSIFSELNNLKILTLKDEYSSCCGITKSELTQYFREGIEEMAEHNGLTYEETLEQLKQHYDGYHFSINSEDIFNPYSIINALDDKVFNSYWFTSGTPTFLIELMQQKNLDMMDLNDIWARAKRFDVPTETITDPVPVLFQSGYLTIKGYDKQLDMYYLSFPNQEVRQGFSESLCQYYTPSEVGELDAIVYAYKKNVLINDDMGAFMPHLKAFYDKFPYTIINNNERHYQAVIFTIFTMLGEDVKVEHTTSDGRIDLVLKTDKSIFIFELKYKKSADIAMAQISDKDYAKAFADDGRKVVKVGVNFSEDQRSIEDWVIK</sequence>
<evidence type="ECO:0000313" key="3">
    <source>
        <dbReference type="Proteomes" id="UP000283872"/>
    </source>
</evidence>
<dbReference type="RefSeq" id="WP_118085558.1">
    <property type="nucleotide sequence ID" value="NZ_QRVA01000002.1"/>
</dbReference>
<evidence type="ECO:0000313" key="2">
    <source>
        <dbReference type="EMBL" id="RGS19475.1"/>
    </source>
</evidence>
<organism evidence="2 3">
    <name type="scientific">Segatella copri</name>
    <dbReference type="NCBI Taxonomy" id="165179"/>
    <lineage>
        <taxon>Bacteria</taxon>
        <taxon>Pseudomonadati</taxon>
        <taxon>Bacteroidota</taxon>
        <taxon>Bacteroidia</taxon>
        <taxon>Bacteroidales</taxon>
        <taxon>Prevotellaceae</taxon>
        <taxon>Segatella</taxon>
    </lineage>
</organism>
<dbReference type="SUPFAM" id="SSF52540">
    <property type="entry name" value="P-loop containing nucleoside triphosphate hydrolases"/>
    <property type="match status" value="1"/>
</dbReference>
<reference evidence="2 3" key="1">
    <citation type="submission" date="2018-08" db="EMBL/GenBank/DDBJ databases">
        <title>A genome reference for cultivated species of the human gut microbiota.</title>
        <authorList>
            <person name="Zou Y."/>
            <person name="Xue W."/>
            <person name="Luo G."/>
        </authorList>
    </citation>
    <scope>NUCLEOTIDE SEQUENCE [LARGE SCALE GENOMIC DNA]</scope>
    <source>
        <strain evidence="2 3">AF24-12</strain>
    </source>
</reference>
<protein>
    <submittedName>
        <fullName evidence="2">AAA family ATPase</fullName>
    </submittedName>
</protein>
<name>A0A3R5WLM9_9BACT</name>
<gene>
    <name evidence="2" type="ORF">DWY11_01645</name>
</gene>
<evidence type="ECO:0000259" key="1">
    <source>
        <dbReference type="Pfam" id="PF09820"/>
    </source>
</evidence>
<proteinExistence type="predicted"/>
<dbReference type="PANTHER" id="PTHR34825:SF1">
    <property type="entry name" value="AAA-ATPASE-LIKE DOMAIN-CONTAINING PROTEIN"/>
    <property type="match status" value="1"/>
</dbReference>
<dbReference type="Pfam" id="PF08011">
    <property type="entry name" value="PDDEXK_9"/>
    <property type="match status" value="1"/>
</dbReference>
<accession>A0A3R5WLM9</accession>
<dbReference type="Proteomes" id="UP000283872">
    <property type="component" value="Unassembled WGS sequence"/>
</dbReference>
<dbReference type="InterPro" id="IPR018631">
    <property type="entry name" value="AAA-ATPase-like_dom"/>
</dbReference>
<dbReference type="AlphaFoldDB" id="A0A3R5WLM9"/>
<dbReference type="Pfam" id="PF09820">
    <property type="entry name" value="AAA-ATPase_like"/>
    <property type="match status" value="1"/>
</dbReference>
<dbReference type="InterPro" id="IPR012547">
    <property type="entry name" value="PDDEXK_9"/>
</dbReference>
<comment type="caution">
    <text evidence="2">The sequence shown here is derived from an EMBL/GenBank/DDBJ whole genome shotgun (WGS) entry which is preliminary data.</text>
</comment>